<dbReference type="InParanoid" id="A0A4R5CA30"/>
<accession>A0A4R5CA30</accession>
<dbReference type="GO" id="GO:0016491">
    <property type="term" value="F:oxidoreductase activity"/>
    <property type="evidence" value="ECO:0007669"/>
    <property type="project" value="UniProtKB-KW"/>
</dbReference>
<dbReference type="PANTHER" id="PTHR43333:SF1">
    <property type="entry name" value="D-ISOMER SPECIFIC 2-HYDROXYACID DEHYDROGENASE NAD-BINDING DOMAIN-CONTAINING PROTEIN"/>
    <property type="match status" value="1"/>
</dbReference>
<dbReference type="CDD" id="cd05300">
    <property type="entry name" value="2-Hacid_dh_1"/>
    <property type="match status" value="1"/>
</dbReference>
<keyword evidence="2" id="KW-0520">NAD</keyword>
<dbReference type="EMBL" id="SMKZ01000079">
    <property type="protein sequence ID" value="TDD96771.1"/>
    <property type="molecule type" value="Genomic_DNA"/>
</dbReference>
<dbReference type="SUPFAM" id="SSF51735">
    <property type="entry name" value="NAD(P)-binding Rossmann-fold domains"/>
    <property type="match status" value="1"/>
</dbReference>
<dbReference type="AlphaFoldDB" id="A0A4R5CA30"/>
<gene>
    <name evidence="4" type="ORF">E1269_30130</name>
</gene>
<dbReference type="OrthoDB" id="117809at2"/>
<organism evidence="4 5">
    <name type="scientific">Jiangella asiatica</name>
    <dbReference type="NCBI Taxonomy" id="2530372"/>
    <lineage>
        <taxon>Bacteria</taxon>
        <taxon>Bacillati</taxon>
        <taxon>Actinomycetota</taxon>
        <taxon>Actinomycetes</taxon>
        <taxon>Jiangellales</taxon>
        <taxon>Jiangellaceae</taxon>
        <taxon>Jiangella</taxon>
    </lineage>
</organism>
<evidence type="ECO:0000313" key="5">
    <source>
        <dbReference type="Proteomes" id="UP000294739"/>
    </source>
</evidence>
<protein>
    <submittedName>
        <fullName evidence="4">D-2-hydroxyacid dehydrogenase</fullName>
    </submittedName>
</protein>
<dbReference type="PANTHER" id="PTHR43333">
    <property type="entry name" value="2-HACID_DH_C DOMAIN-CONTAINING PROTEIN"/>
    <property type="match status" value="1"/>
</dbReference>
<dbReference type="SUPFAM" id="SSF52283">
    <property type="entry name" value="Formate/glycerate dehydrogenase catalytic domain-like"/>
    <property type="match status" value="1"/>
</dbReference>
<proteinExistence type="predicted"/>
<evidence type="ECO:0000313" key="4">
    <source>
        <dbReference type="EMBL" id="TDD96771.1"/>
    </source>
</evidence>
<comment type="caution">
    <text evidence="4">The sequence shown here is derived from an EMBL/GenBank/DDBJ whole genome shotgun (WGS) entry which is preliminary data.</text>
</comment>
<dbReference type="GO" id="GO:0051287">
    <property type="term" value="F:NAD binding"/>
    <property type="evidence" value="ECO:0007669"/>
    <property type="project" value="InterPro"/>
</dbReference>
<feature type="domain" description="D-isomer specific 2-hydroxyacid dehydrogenase NAD-binding" evidence="3">
    <location>
        <begin position="107"/>
        <end position="294"/>
    </location>
</feature>
<dbReference type="Proteomes" id="UP000294739">
    <property type="component" value="Unassembled WGS sequence"/>
</dbReference>
<evidence type="ECO:0000256" key="1">
    <source>
        <dbReference type="ARBA" id="ARBA00023002"/>
    </source>
</evidence>
<evidence type="ECO:0000256" key="2">
    <source>
        <dbReference type="ARBA" id="ARBA00023027"/>
    </source>
</evidence>
<dbReference type="Pfam" id="PF02826">
    <property type="entry name" value="2-Hacid_dh_C"/>
    <property type="match status" value="1"/>
</dbReference>
<name>A0A4R5CA30_9ACTN</name>
<dbReference type="Gene3D" id="3.40.50.720">
    <property type="entry name" value="NAD(P)-binding Rossmann-like Domain"/>
    <property type="match status" value="2"/>
</dbReference>
<sequence length="334" mass="36969">MTESVLVAMPVHDAWLARVRERLPGGVVDCREPIRPGQRLPVAEIGERTVLFADHVPANAEDMPALRWIQLGSAGYQQLAGRQLAAGVRVTNASGVNDVPIAEWCVLMMLALARRLPDSLRDQAERRWDRDVSYQSELRGRRVGIFGYGSIGREVARLCRALGLEVWAVARSGVEPRPHRYHPDDSLEEVRPDRGFAPAQLDAFLRGLDVLAITSPLTPRTRGVFGARELALLPRHAVLLNPARAHVVDESALLAALRDGTLAGAALDSHYREPMPPDDPFWTAPNTIVTPHVSGSTGSTHFADRVWDLFARNLDRYRTGAPLLNEIDPADWRH</sequence>
<evidence type="ECO:0000259" key="3">
    <source>
        <dbReference type="Pfam" id="PF02826"/>
    </source>
</evidence>
<keyword evidence="1" id="KW-0560">Oxidoreductase</keyword>
<dbReference type="RefSeq" id="WP_131901642.1">
    <property type="nucleotide sequence ID" value="NZ_SMKZ01000079.1"/>
</dbReference>
<reference evidence="4 5" key="1">
    <citation type="submission" date="2019-03" db="EMBL/GenBank/DDBJ databases">
        <title>Draft genome sequences of novel Actinobacteria.</title>
        <authorList>
            <person name="Sahin N."/>
            <person name="Ay H."/>
            <person name="Saygin H."/>
        </authorList>
    </citation>
    <scope>NUCLEOTIDE SEQUENCE [LARGE SCALE GENOMIC DNA]</scope>
    <source>
        <strain evidence="4 5">5K138</strain>
    </source>
</reference>
<keyword evidence="5" id="KW-1185">Reference proteome</keyword>
<dbReference type="InterPro" id="IPR006140">
    <property type="entry name" value="D-isomer_DH_NAD-bd"/>
</dbReference>
<dbReference type="InterPro" id="IPR036291">
    <property type="entry name" value="NAD(P)-bd_dom_sf"/>
</dbReference>